<dbReference type="SUPFAM" id="SSF54909">
    <property type="entry name" value="Dimeric alpha+beta barrel"/>
    <property type="match status" value="1"/>
</dbReference>
<feature type="domain" description="ABM" evidence="1">
    <location>
        <begin position="15"/>
        <end position="86"/>
    </location>
</feature>
<accession>A0ABP0EAW2</accession>
<dbReference type="Proteomes" id="UP001497600">
    <property type="component" value="Chromosome D"/>
</dbReference>
<dbReference type="Gene3D" id="3.30.70.100">
    <property type="match status" value="1"/>
</dbReference>
<gene>
    <name evidence="2" type="ORF">CAAN4_D07756</name>
</gene>
<proteinExistence type="predicted"/>
<protein>
    <recommendedName>
        <fullName evidence="1">ABM domain-containing protein</fullName>
    </recommendedName>
</protein>
<reference evidence="2 3" key="1">
    <citation type="submission" date="2024-01" db="EMBL/GenBank/DDBJ databases">
        <authorList>
            <consortium name="Genoscope - CEA"/>
            <person name="William W."/>
        </authorList>
    </citation>
    <scope>NUCLEOTIDE SEQUENCE [LARGE SCALE GENOMIC DNA]</scope>
    <source>
        <strain evidence="2 3">29B2s-10</strain>
    </source>
</reference>
<dbReference type="PANTHER" id="PTHR37811:SF2">
    <property type="entry name" value="ABM DOMAIN-CONTAINING PROTEIN"/>
    <property type="match status" value="1"/>
</dbReference>
<dbReference type="Pfam" id="PF03992">
    <property type="entry name" value="ABM"/>
    <property type="match status" value="1"/>
</dbReference>
<evidence type="ECO:0000313" key="2">
    <source>
        <dbReference type="EMBL" id="CAK7904097.1"/>
    </source>
</evidence>
<name>A0ABP0EAW2_9ASCO</name>
<sequence>MSSRFAKTPKTPYYVVTFTSQRTESHQKEYDEISDIMESLAEKQPGYLGVESARDSSGLGITLSYWKDRESILNWKRNTDHLLAQKLGKEKFYENYSTRVAKVEHAYEL</sequence>
<dbReference type="EMBL" id="OZ004256">
    <property type="protein sequence ID" value="CAK7904097.1"/>
    <property type="molecule type" value="Genomic_DNA"/>
</dbReference>
<evidence type="ECO:0000313" key="3">
    <source>
        <dbReference type="Proteomes" id="UP001497600"/>
    </source>
</evidence>
<evidence type="ECO:0000259" key="1">
    <source>
        <dbReference type="Pfam" id="PF03992"/>
    </source>
</evidence>
<dbReference type="InterPro" id="IPR011008">
    <property type="entry name" value="Dimeric_a/b-barrel"/>
</dbReference>
<dbReference type="InterPro" id="IPR007138">
    <property type="entry name" value="ABM_dom"/>
</dbReference>
<keyword evidence="3" id="KW-1185">Reference proteome</keyword>
<dbReference type="InterPro" id="IPR052936">
    <property type="entry name" value="Jasmonate_Hydroxylase-like"/>
</dbReference>
<dbReference type="PANTHER" id="PTHR37811">
    <property type="entry name" value="BLL5343 PROTEIN"/>
    <property type="match status" value="1"/>
</dbReference>
<organism evidence="2 3">
    <name type="scientific">[Candida] anglica</name>
    <dbReference type="NCBI Taxonomy" id="148631"/>
    <lineage>
        <taxon>Eukaryota</taxon>
        <taxon>Fungi</taxon>
        <taxon>Dikarya</taxon>
        <taxon>Ascomycota</taxon>
        <taxon>Saccharomycotina</taxon>
        <taxon>Pichiomycetes</taxon>
        <taxon>Debaryomycetaceae</taxon>
        <taxon>Kurtzmaniella</taxon>
    </lineage>
</organism>